<reference evidence="18" key="1">
    <citation type="submission" date="2025-08" db="UniProtKB">
        <authorList>
            <consortium name="RefSeq"/>
        </authorList>
    </citation>
    <scope>IDENTIFICATION</scope>
</reference>
<organism evidence="17 18">
    <name type="scientific">Pundamilia nyererei</name>
    <dbReference type="NCBI Taxonomy" id="303518"/>
    <lineage>
        <taxon>Eukaryota</taxon>
        <taxon>Metazoa</taxon>
        <taxon>Chordata</taxon>
        <taxon>Craniata</taxon>
        <taxon>Vertebrata</taxon>
        <taxon>Euteleostomi</taxon>
        <taxon>Actinopterygii</taxon>
        <taxon>Neopterygii</taxon>
        <taxon>Teleostei</taxon>
        <taxon>Neoteleostei</taxon>
        <taxon>Acanthomorphata</taxon>
        <taxon>Ovalentaria</taxon>
        <taxon>Cichlomorphae</taxon>
        <taxon>Cichliformes</taxon>
        <taxon>Cichlidae</taxon>
        <taxon>African cichlids</taxon>
        <taxon>Pseudocrenilabrinae</taxon>
        <taxon>Haplochromini</taxon>
        <taxon>Pundamilia</taxon>
    </lineage>
</organism>
<evidence type="ECO:0000256" key="8">
    <source>
        <dbReference type="ARBA" id="ARBA00023157"/>
    </source>
</evidence>
<name>A0A9Y6M7L0_9CICH</name>
<dbReference type="InterPro" id="IPR006029">
    <property type="entry name" value="Neurotrans-gated_channel_TM"/>
</dbReference>
<accession>A0A9Y6M7L0</accession>
<feature type="domain" description="Neurotransmitter-gated ion-channel transmembrane" evidence="16">
    <location>
        <begin position="238"/>
        <end position="295"/>
    </location>
</feature>
<evidence type="ECO:0000256" key="3">
    <source>
        <dbReference type="ARBA" id="ARBA00022692"/>
    </source>
</evidence>
<dbReference type="PRINTS" id="PR00252">
    <property type="entry name" value="NRIONCHANNEL"/>
</dbReference>
<dbReference type="SUPFAM" id="SSF90112">
    <property type="entry name" value="Neurotransmitter-gated ion-channel transmembrane pore"/>
    <property type="match status" value="2"/>
</dbReference>
<keyword evidence="17" id="KW-1185">Reference proteome</keyword>
<sequence>MMDARIFNPLILTLCSFIHGSLQGVYQRRLYKELMKNYNSLERPVSNDSHSLTVHFSFSLLQIMDVDEKNQVLTTNIWLQLYWTDFYLQWNTSDYPGVTNVRFPDSQIWRPDILLYNSADERFDASFHTNILVNSTGYCQYLPPGIFKSTCYIDVRWFPFDVQRCDLKFGSWTYGGWSLDLQMIEADITGYIANGEWDLVEVPGRRNERFYDCCKEPYPDVTFTVVMRRRTLYYGLNLLIPCVLISTLALLVFLLPADSGEKISLGITVLLSLTVFMLLVAEIMPATSDSVPLIAQSLNAGLNGRCRIFSEALLGDGSTLRATEEDAALLLSWSPAWFPGGVEPSRNSLCLVQPEHTRVILLNWCAWFLRMRRPGEAKVRPACHNAAKRRRGSLSSLELSVSQGSLRHNPQVNNSNLLYVGFRGVEGLHYGSPADPELLCSRLIGGGVGAEEDVLRAGGGIGAGGRAGGAAGGSALETELNQILEEVRYIAGRFRGQDEEETVCSEWKFAAAVIDRLCLVAFSLFTILCTIGILMSAPNFVEAISKDFFS</sequence>
<dbReference type="GeneID" id="102198562"/>
<keyword evidence="6 14" id="KW-0406">Ion transport</keyword>
<dbReference type="GO" id="GO:0045211">
    <property type="term" value="C:postsynaptic membrane"/>
    <property type="evidence" value="ECO:0007669"/>
    <property type="project" value="InterPro"/>
</dbReference>
<dbReference type="InterPro" id="IPR006202">
    <property type="entry name" value="Neur_chan_lig-bd"/>
</dbReference>
<dbReference type="GO" id="GO:0022848">
    <property type="term" value="F:acetylcholine-gated monoatomic cation-selective channel activity"/>
    <property type="evidence" value="ECO:0007669"/>
    <property type="project" value="InterPro"/>
</dbReference>
<keyword evidence="11" id="KW-1071">Ligand-gated ion channel</keyword>
<evidence type="ECO:0000256" key="4">
    <source>
        <dbReference type="ARBA" id="ARBA00022989"/>
    </source>
</evidence>
<dbReference type="Pfam" id="PF02931">
    <property type="entry name" value="Neur_chan_LBD"/>
    <property type="match status" value="1"/>
</dbReference>
<gene>
    <name evidence="18" type="primary">LOC102198562</name>
</gene>
<keyword evidence="9 18" id="KW-0675">Receptor</keyword>
<evidence type="ECO:0000256" key="14">
    <source>
        <dbReference type="RuleBase" id="RU000687"/>
    </source>
</evidence>
<evidence type="ECO:0000256" key="13">
    <source>
        <dbReference type="ARBA" id="ARBA00034099"/>
    </source>
</evidence>
<keyword evidence="10" id="KW-0325">Glycoprotein</keyword>
<feature type="transmembrane region" description="Helical" evidence="14">
    <location>
        <begin position="232"/>
        <end position="257"/>
    </location>
</feature>
<dbReference type="PROSITE" id="PS00236">
    <property type="entry name" value="NEUROTR_ION_CHANNEL"/>
    <property type="match status" value="1"/>
</dbReference>
<protein>
    <submittedName>
        <fullName evidence="18">Neuronal acetylcholine receptor subunit alpha-7</fullName>
    </submittedName>
</protein>
<evidence type="ECO:0000313" key="17">
    <source>
        <dbReference type="Proteomes" id="UP000695023"/>
    </source>
</evidence>
<dbReference type="InterPro" id="IPR002394">
    <property type="entry name" value="Nicotinic_acetylcholine_rcpt"/>
</dbReference>
<dbReference type="Proteomes" id="UP000695023">
    <property type="component" value="Unplaced"/>
</dbReference>
<evidence type="ECO:0000313" key="18">
    <source>
        <dbReference type="RefSeq" id="XP_013769290.1"/>
    </source>
</evidence>
<feature type="domain" description="Neurotransmitter-gated ion-channel ligand-binding" evidence="15">
    <location>
        <begin position="28"/>
        <end position="231"/>
    </location>
</feature>
<feature type="domain" description="Neurotransmitter-gated ion-channel transmembrane" evidence="16">
    <location>
        <begin position="354"/>
        <end position="533"/>
    </location>
</feature>
<evidence type="ECO:0000256" key="1">
    <source>
        <dbReference type="ARBA" id="ARBA00022448"/>
    </source>
</evidence>
<keyword evidence="12 14" id="KW-0407">Ion channel</keyword>
<keyword evidence="8" id="KW-1015">Disulfide bond</keyword>
<evidence type="ECO:0000256" key="5">
    <source>
        <dbReference type="ARBA" id="ARBA00023018"/>
    </source>
</evidence>
<dbReference type="InterPro" id="IPR036719">
    <property type="entry name" value="Neuro-gated_channel_TM_sf"/>
</dbReference>
<dbReference type="InterPro" id="IPR038050">
    <property type="entry name" value="Neuro_actylchol_rec"/>
</dbReference>
<keyword evidence="4 14" id="KW-1133">Transmembrane helix</keyword>
<evidence type="ECO:0000256" key="11">
    <source>
        <dbReference type="ARBA" id="ARBA00023286"/>
    </source>
</evidence>
<evidence type="ECO:0000256" key="7">
    <source>
        <dbReference type="ARBA" id="ARBA00023136"/>
    </source>
</evidence>
<dbReference type="PANTHER" id="PTHR18945">
    <property type="entry name" value="NEUROTRANSMITTER GATED ION CHANNEL"/>
    <property type="match status" value="1"/>
</dbReference>
<keyword evidence="5" id="KW-0770">Synapse</keyword>
<dbReference type="FunFam" id="2.70.170.10:FF:000009">
    <property type="entry name" value="Neuronal acetylcholine receptor subunit alpha-7"/>
    <property type="match status" value="1"/>
</dbReference>
<comment type="subcellular location">
    <subcellularLocation>
        <location evidence="13">Synaptic cell membrane</location>
        <topology evidence="13">Multi-pass membrane protein</topology>
    </subcellularLocation>
</comment>
<evidence type="ECO:0000256" key="2">
    <source>
        <dbReference type="ARBA" id="ARBA00022475"/>
    </source>
</evidence>
<dbReference type="Gene3D" id="2.70.170.10">
    <property type="entry name" value="Neurotransmitter-gated ion-channel ligand-binding domain"/>
    <property type="match status" value="1"/>
</dbReference>
<keyword evidence="3 14" id="KW-0812">Transmembrane</keyword>
<dbReference type="RefSeq" id="XP_013769290.1">
    <property type="nucleotide sequence ID" value="XM_013913836.1"/>
</dbReference>
<evidence type="ECO:0000256" key="6">
    <source>
        <dbReference type="ARBA" id="ARBA00023065"/>
    </source>
</evidence>
<dbReference type="InterPro" id="IPR006201">
    <property type="entry name" value="Neur_channel"/>
</dbReference>
<evidence type="ECO:0000259" key="16">
    <source>
        <dbReference type="Pfam" id="PF02932"/>
    </source>
</evidence>
<evidence type="ECO:0000256" key="9">
    <source>
        <dbReference type="ARBA" id="ARBA00023170"/>
    </source>
</evidence>
<dbReference type="SUPFAM" id="SSF63712">
    <property type="entry name" value="Nicotinic receptor ligand binding domain-like"/>
    <property type="match status" value="1"/>
</dbReference>
<dbReference type="NCBIfam" id="TIGR00860">
    <property type="entry name" value="LIC"/>
    <property type="match status" value="1"/>
</dbReference>
<dbReference type="Pfam" id="PF02932">
    <property type="entry name" value="Neur_chan_memb"/>
    <property type="match status" value="2"/>
</dbReference>
<dbReference type="InterPro" id="IPR018000">
    <property type="entry name" value="Neurotransmitter_ion_chnl_CS"/>
</dbReference>
<dbReference type="PRINTS" id="PR00254">
    <property type="entry name" value="NICOTINICR"/>
</dbReference>
<evidence type="ECO:0000259" key="15">
    <source>
        <dbReference type="Pfam" id="PF02931"/>
    </source>
</evidence>
<comment type="similarity">
    <text evidence="14">Belongs to the ligand-gated ion channel (TC 1.A.9) family.</text>
</comment>
<feature type="transmembrane region" description="Helical" evidence="14">
    <location>
        <begin position="263"/>
        <end position="281"/>
    </location>
</feature>
<keyword evidence="1 14" id="KW-0813">Transport</keyword>
<feature type="transmembrane region" description="Helical" evidence="14">
    <location>
        <begin position="6"/>
        <end position="26"/>
    </location>
</feature>
<evidence type="ECO:0000256" key="12">
    <source>
        <dbReference type="ARBA" id="ARBA00023303"/>
    </source>
</evidence>
<dbReference type="FunFam" id="1.20.58.390:FF:000011">
    <property type="entry name" value="neuronal acetylcholine receptor subunit alpha-7"/>
    <property type="match status" value="1"/>
</dbReference>
<dbReference type="CDD" id="cd19051">
    <property type="entry name" value="LGIC_TM_cation"/>
    <property type="match status" value="1"/>
</dbReference>
<feature type="transmembrane region" description="Helical" evidence="14">
    <location>
        <begin position="517"/>
        <end position="541"/>
    </location>
</feature>
<proteinExistence type="inferred from homology"/>
<keyword evidence="2" id="KW-1003">Cell membrane</keyword>
<keyword evidence="7 14" id="KW-0472">Membrane</keyword>
<dbReference type="Gene3D" id="1.20.58.390">
    <property type="entry name" value="Neurotransmitter-gated ion-channel transmembrane domain"/>
    <property type="match status" value="2"/>
</dbReference>
<dbReference type="InterPro" id="IPR036734">
    <property type="entry name" value="Neur_chan_lig-bd_sf"/>
</dbReference>
<dbReference type="AlphaFoldDB" id="A0A9Y6M7L0"/>
<dbReference type="GO" id="GO:0004888">
    <property type="term" value="F:transmembrane signaling receptor activity"/>
    <property type="evidence" value="ECO:0007669"/>
    <property type="project" value="InterPro"/>
</dbReference>
<evidence type="ECO:0000256" key="10">
    <source>
        <dbReference type="ARBA" id="ARBA00023180"/>
    </source>
</evidence>